<comment type="similarity">
    <text evidence="2">Belongs to the mitochondrion-specific ribosomal protein mL43 family.</text>
</comment>
<evidence type="ECO:0000256" key="4">
    <source>
        <dbReference type="ARBA" id="ARBA00023128"/>
    </source>
</evidence>
<feature type="domain" description="Ribosomal protein/NADH dehydrogenase" evidence="7">
    <location>
        <begin position="18"/>
        <end position="91"/>
    </location>
</feature>
<comment type="caution">
    <text evidence="8">The sequence shown here is derived from an EMBL/GenBank/DDBJ whole genome shotgun (WGS) entry which is preliminary data.</text>
</comment>
<dbReference type="Proteomes" id="UP001515480">
    <property type="component" value="Unassembled WGS sequence"/>
</dbReference>
<evidence type="ECO:0000313" key="8">
    <source>
        <dbReference type="EMBL" id="KAL1523874.1"/>
    </source>
</evidence>
<dbReference type="SMART" id="SM00916">
    <property type="entry name" value="L51_S25_CI-B8"/>
    <property type="match status" value="1"/>
</dbReference>
<evidence type="ECO:0000259" key="7">
    <source>
        <dbReference type="SMART" id="SM00916"/>
    </source>
</evidence>
<dbReference type="SUPFAM" id="SSF52833">
    <property type="entry name" value="Thioredoxin-like"/>
    <property type="match status" value="1"/>
</dbReference>
<keyword evidence="3" id="KW-0689">Ribosomal protein</keyword>
<dbReference type="EMBL" id="JBGBPQ010000005">
    <property type="protein sequence ID" value="KAL1523874.1"/>
    <property type="molecule type" value="Genomic_DNA"/>
</dbReference>
<dbReference type="Gene3D" id="3.40.30.10">
    <property type="entry name" value="Glutaredoxin"/>
    <property type="match status" value="1"/>
</dbReference>
<evidence type="ECO:0000256" key="6">
    <source>
        <dbReference type="ARBA" id="ARBA00035188"/>
    </source>
</evidence>
<evidence type="ECO:0000256" key="3">
    <source>
        <dbReference type="ARBA" id="ARBA00022980"/>
    </source>
</evidence>
<gene>
    <name evidence="8" type="ORF">AB1Y20_018793</name>
</gene>
<dbReference type="InterPro" id="IPR036249">
    <property type="entry name" value="Thioredoxin-like_sf"/>
</dbReference>
<keyword evidence="9" id="KW-1185">Reference proteome</keyword>
<evidence type="ECO:0000256" key="1">
    <source>
        <dbReference type="ARBA" id="ARBA00004173"/>
    </source>
</evidence>
<keyword evidence="5" id="KW-0687">Ribonucleoprotein</keyword>
<dbReference type="Pfam" id="PF05047">
    <property type="entry name" value="L51_S25_CI-B8"/>
    <property type="match status" value="1"/>
</dbReference>
<evidence type="ECO:0000256" key="5">
    <source>
        <dbReference type="ARBA" id="ARBA00023274"/>
    </source>
</evidence>
<dbReference type="GO" id="GO:0032543">
    <property type="term" value="P:mitochondrial translation"/>
    <property type="evidence" value="ECO:0007669"/>
    <property type="project" value="InterPro"/>
</dbReference>
<dbReference type="InterPro" id="IPR007741">
    <property type="entry name" value="Ribosomal_mL43/mS25/NADH_DH"/>
</dbReference>
<organism evidence="8 9">
    <name type="scientific">Prymnesium parvum</name>
    <name type="common">Toxic golden alga</name>
    <dbReference type="NCBI Taxonomy" id="97485"/>
    <lineage>
        <taxon>Eukaryota</taxon>
        <taxon>Haptista</taxon>
        <taxon>Haptophyta</taxon>
        <taxon>Prymnesiophyceae</taxon>
        <taxon>Prymnesiales</taxon>
        <taxon>Prymnesiaceae</taxon>
        <taxon>Prymnesium</taxon>
    </lineage>
</organism>
<dbReference type="PANTHER" id="PTHR21396:SF2">
    <property type="entry name" value="LARGE RIBOSOMAL SUBUNIT PROTEIN ML43"/>
    <property type="match status" value="1"/>
</dbReference>
<dbReference type="AlphaFoldDB" id="A0AB34JP95"/>
<accession>A0AB34JP95</accession>
<dbReference type="GO" id="GO:0003735">
    <property type="term" value="F:structural constituent of ribosome"/>
    <property type="evidence" value="ECO:0007669"/>
    <property type="project" value="InterPro"/>
</dbReference>
<name>A0AB34JP95_PRYPA</name>
<evidence type="ECO:0000313" key="9">
    <source>
        <dbReference type="Proteomes" id="UP001515480"/>
    </source>
</evidence>
<sequence>MCTRGVWQLKGLLIKYCKNGGSSAGIREWLDTKLVPFAKDNPQIDICVSLKNNRHPHVKAAYLNDPPKSLSLKNMSAPQVDERISFLRNSRPVAPKKWDRVFRTSPSIQGQWQLGQTLTRPHLVIRAPPE</sequence>
<dbReference type="GO" id="GO:0005762">
    <property type="term" value="C:mitochondrial large ribosomal subunit"/>
    <property type="evidence" value="ECO:0007669"/>
    <property type="project" value="TreeGrafter"/>
</dbReference>
<proteinExistence type="inferred from homology"/>
<reference evidence="8 9" key="1">
    <citation type="journal article" date="2024" name="Science">
        <title>Giant polyketide synthase enzymes in the biosynthesis of giant marine polyether toxins.</title>
        <authorList>
            <person name="Fallon T.R."/>
            <person name="Shende V.V."/>
            <person name="Wierzbicki I.H."/>
            <person name="Pendleton A.L."/>
            <person name="Watervoot N.F."/>
            <person name="Auber R.P."/>
            <person name="Gonzalez D.J."/>
            <person name="Wisecaver J.H."/>
            <person name="Moore B.S."/>
        </authorList>
    </citation>
    <scope>NUCLEOTIDE SEQUENCE [LARGE SCALE GENOMIC DNA]</scope>
    <source>
        <strain evidence="8 9">12B1</strain>
    </source>
</reference>
<evidence type="ECO:0000256" key="2">
    <source>
        <dbReference type="ARBA" id="ARBA00006073"/>
    </source>
</evidence>
<dbReference type="InterPro" id="IPR039927">
    <property type="entry name" value="Ribosomal_mL43"/>
</dbReference>
<dbReference type="PANTHER" id="PTHR21396">
    <property type="entry name" value="39S RIBOSOMAL PROTEIN L43"/>
    <property type="match status" value="1"/>
</dbReference>
<comment type="subcellular location">
    <subcellularLocation>
        <location evidence="1">Mitochondrion</location>
    </subcellularLocation>
</comment>
<protein>
    <recommendedName>
        <fullName evidence="6">Large ribosomal subunit protein mL43</fullName>
    </recommendedName>
</protein>
<keyword evidence="4" id="KW-0496">Mitochondrion</keyword>